<dbReference type="RefSeq" id="XP_002294942.1">
    <property type="nucleotide sequence ID" value="XM_002294906.1"/>
</dbReference>
<feature type="region of interest" description="Disordered" evidence="1">
    <location>
        <begin position="1"/>
        <end position="26"/>
    </location>
</feature>
<feature type="compositionally biased region" description="Low complexity" evidence="1">
    <location>
        <begin position="9"/>
        <end position="26"/>
    </location>
</feature>
<dbReference type="EMBL" id="CM000653">
    <property type="protein sequence ID" value="EED87722.1"/>
    <property type="molecule type" value="Genomic_DNA"/>
</dbReference>
<gene>
    <name evidence="2" type="ORF">THAPSDRAFT_11932</name>
</gene>
<feature type="compositionally biased region" description="Acidic residues" evidence="1">
    <location>
        <begin position="101"/>
        <end position="118"/>
    </location>
</feature>
<keyword evidence="3" id="KW-1185">Reference proteome</keyword>
<accession>B8CFZ6</accession>
<feature type="region of interest" description="Disordered" evidence="1">
    <location>
        <begin position="348"/>
        <end position="376"/>
    </location>
</feature>
<protein>
    <submittedName>
        <fullName evidence="2">Uncharacterized protein</fullName>
    </submittedName>
</protein>
<reference evidence="2 3" key="2">
    <citation type="journal article" date="2008" name="Nature">
        <title>The Phaeodactylum genome reveals the evolutionary history of diatom genomes.</title>
        <authorList>
            <person name="Bowler C."/>
            <person name="Allen A.E."/>
            <person name="Badger J.H."/>
            <person name="Grimwood J."/>
            <person name="Jabbari K."/>
            <person name="Kuo A."/>
            <person name="Maheswari U."/>
            <person name="Martens C."/>
            <person name="Maumus F."/>
            <person name="Otillar R.P."/>
            <person name="Rayko E."/>
            <person name="Salamov A."/>
            <person name="Vandepoele K."/>
            <person name="Beszteri B."/>
            <person name="Gruber A."/>
            <person name="Heijde M."/>
            <person name="Katinka M."/>
            <person name="Mock T."/>
            <person name="Valentin K."/>
            <person name="Verret F."/>
            <person name="Berges J.A."/>
            <person name="Brownlee C."/>
            <person name="Cadoret J.P."/>
            <person name="Chiovitti A."/>
            <person name="Choi C.J."/>
            <person name="Coesel S."/>
            <person name="De Martino A."/>
            <person name="Detter J.C."/>
            <person name="Durkin C."/>
            <person name="Falciatore A."/>
            <person name="Fournet J."/>
            <person name="Haruta M."/>
            <person name="Huysman M.J."/>
            <person name="Jenkins B.D."/>
            <person name="Jiroutova K."/>
            <person name="Jorgensen R.E."/>
            <person name="Joubert Y."/>
            <person name="Kaplan A."/>
            <person name="Kroger N."/>
            <person name="Kroth P.G."/>
            <person name="La Roche J."/>
            <person name="Lindquist E."/>
            <person name="Lommer M."/>
            <person name="Martin-Jezequel V."/>
            <person name="Lopez P.J."/>
            <person name="Lucas S."/>
            <person name="Mangogna M."/>
            <person name="McGinnis K."/>
            <person name="Medlin L.K."/>
            <person name="Montsant A."/>
            <person name="Oudot-Le Secq M.P."/>
            <person name="Napoli C."/>
            <person name="Obornik M."/>
            <person name="Parker M.S."/>
            <person name="Petit J.L."/>
            <person name="Porcel B.M."/>
            <person name="Poulsen N."/>
            <person name="Robison M."/>
            <person name="Rychlewski L."/>
            <person name="Rynearson T.A."/>
            <person name="Schmutz J."/>
            <person name="Shapiro H."/>
            <person name="Siaut M."/>
            <person name="Stanley M."/>
            <person name="Sussman M.R."/>
            <person name="Taylor A.R."/>
            <person name="Vardi A."/>
            <person name="von Dassow P."/>
            <person name="Vyverman W."/>
            <person name="Willis A."/>
            <person name="Wyrwicz L.S."/>
            <person name="Rokhsar D.S."/>
            <person name="Weissenbach J."/>
            <person name="Armbrust E.V."/>
            <person name="Green B.R."/>
            <person name="Van de Peer Y."/>
            <person name="Grigoriev I.V."/>
        </authorList>
    </citation>
    <scope>NUCLEOTIDE SEQUENCE [LARGE SCALE GENOMIC DNA]</scope>
    <source>
        <strain evidence="2 3">CCMP1335</strain>
    </source>
</reference>
<dbReference type="KEGG" id="tps:THAPSDRAFT_11932"/>
<dbReference type="InParanoid" id="B8CFZ6"/>
<name>B8CFZ6_THAPS</name>
<evidence type="ECO:0000313" key="3">
    <source>
        <dbReference type="Proteomes" id="UP000001449"/>
    </source>
</evidence>
<dbReference type="GeneID" id="7448241"/>
<dbReference type="HOGENOM" id="CLU_576854_0_0_1"/>
<dbReference type="PaxDb" id="35128-Thaps11932"/>
<reference evidence="2 3" key="1">
    <citation type="journal article" date="2004" name="Science">
        <title>The genome of the diatom Thalassiosira pseudonana: ecology, evolution, and metabolism.</title>
        <authorList>
            <person name="Armbrust E.V."/>
            <person name="Berges J.A."/>
            <person name="Bowler C."/>
            <person name="Green B.R."/>
            <person name="Martinez D."/>
            <person name="Putnam N.H."/>
            <person name="Zhou S."/>
            <person name="Allen A.E."/>
            <person name="Apt K.E."/>
            <person name="Bechner M."/>
            <person name="Brzezinski M.A."/>
            <person name="Chaal B.K."/>
            <person name="Chiovitti A."/>
            <person name="Davis A.K."/>
            <person name="Demarest M.S."/>
            <person name="Detter J.C."/>
            <person name="Glavina T."/>
            <person name="Goodstein D."/>
            <person name="Hadi M.Z."/>
            <person name="Hellsten U."/>
            <person name="Hildebrand M."/>
            <person name="Jenkins B.D."/>
            <person name="Jurka J."/>
            <person name="Kapitonov V.V."/>
            <person name="Kroger N."/>
            <person name="Lau W.W."/>
            <person name="Lane T.W."/>
            <person name="Larimer F.W."/>
            <person name="Lippmeier J.C."/>
            <person name="Lucas S."/>
            <person name="Medina M."/>
            <person name="Montsant A."/>
            <person name="Obornik M."/>
            <person name="Parker M.S."/>
            <person name="Palenik B."/>
            <person name="Pazour G.J."/>
            <person name="Richardson P.M."/>
            <person name="Rynearson T.A."/>
            <person name="Saito M.A."/>
            <person name="Schwartz D.C."/>
            <person name="Thamatrakoln K."/>
            <person name="Valentin K."/>
            <person name="Vardi A."/>
            <person name="Wilkerson F.P."/>
            <person name="Rokhsar D.S."/>
        </authorList>
    </citation>
    <scope>NUCLEOTIDE SEQUENCE [LARGE SCALE GENOMIC DNA]</scope>
    <source>
        <strain evidence="2 3">CCMP1335</strain>
    </source>
</reference>
<sequence length="474" mass="53181">MKFIPNKTKSNNFSSAASVSSFASSKSRMGISLKLRVKAFGKSSNNKVSIPDEVRDEIVEVRNQAETIVEAETKETEEEERADCASVSSVASSLVKKSTELGEEEVEKEEKEEEEEEDATVKSRLSKWTKGLLDSIGVVDEQGFEVIDYDGTSTLHDVLKRVVDKDKQRGGTKYYLLSVMRTDQEVRRASREEGDSSADVEENGYEGMFVYVHTIEYDRSVYDLTFLPPCFHFNRAVIDSFFLGTDAKAKLGEINDDLIDGSKVYLDSRMGTGKVICLHGAMPTELSLHDKLNKSLIRTTGSILEPAADLADQTIDQVKAIQEDGVLGHINNFMIHVIFPCHAIQHDDENEDDGTSGDNISYTSKGTAAPKDQAEYSGCDTPLNGLGDTLVFVGQSVHELANENMFTVLIKREVEEHNMHQWQETRLELIRAREDLRFARDKAEIQELKEDIRYLTARKEKFARALGMDEDVYV</sequence>
<evidence type="ECO:0000256" key="1">
    <source>
        <dbReference type="SAM" id="MobiDB-lite"/>
    </source>
</evidence>
<dbReference type="Proteomes" id="UP000001449">
    <property type="component" value="Chromosome 22"/>
</dbReference>
<feature type="compositionally biased region" description="Polar residues" evidence="1">
    <location>
        <begin position="356"/>
        <end position="366"/>
    </location>
</feature>
<feature type="region of interest" description="Disordered" evidence="1">
    <location>
        <begin position="95"/>
        <end position="119"/>
    </location>
</feature>
<proteinExistence type="predicted"/>
<evidence type="ECO:0000313" key="2">
    <source>
        <dbReference type="EMBL" id="EED87722.1"/>
    </source>
</evidence>
<dbReference type="AlphaFoldDB" id="B8CFZ6"/>
<organism evidence="2 3">
    <name type="scientific">Thalassiosira pseudonana</name>
    <name type="common">Marine diatom</name>
    <name type="synonym">Cyclotella nana</name>
    <dbReference type="NCBI Taxonomy" id="35128"/>
    <lineage>
        <taxon>Eukaryota</taxon>
        <taxon>Sar</taxon>
        <taxon>Stramenopiles</taxon>
        <taxon>Ochrophyta</taxon>
        <taxon>Bacillariophyta</taxon>
        <taxon>Coscinodiscophyceae</taxon>
        <taxon>Thalassiosirophycidae</taxon>
        <taxon>Thalassiosirales</taxon>
        <taxon>Thalassiosiraceae</taxon>
        <taxon>Thalassiosira</taxon>
    </lineage>
</organism>